<sequence>MTQTAKNVPGMVPNYHHCVARKQSITSASSTNQSSPLMMIKSSKTSAGICSFRRPVVEMGVCFVVGVLGVLILAHAAYSTIQYRNVLKIMQEEFSGPPFNVAIELSLGLVLSVWAALTVPGKFRSINPESEENRVVLLPANQDFMVFNHRGKLFPQKTDLKLKH</sequence>
<gene>
    <name evidence="9" type="ORF">SDJN03_20616</name>
</gene>
<evidence type="ECO:0000256" key="2">
    <source>
        <dbReference type="ARBA" id="ARBA00006109"/>
    </source>
</evidence>
<dbReference type="GO" id="GO:0005886">
    <property type="term" value="C:plasma membrane"/>
    <property type="evidence" value="ECO:0007669"/>
    <property type="project" value="TreeGrafter"/>
</dbReference>
<dbReference type="GO" id="GO:0022890">
    <property type="term" value="F:inorganic cation transmembrane transporter activity"/>
    <property type="evidence" value="ECO:0007669"/>
    <property type="project" value="TreeGrafter"/>
</dbReference>
<proteinExistence type="inferred from homology"/>
<keyword evidence="4 8" id="KW-0812">Transmembrane</keyword>
<protein>
    <submittedName>
        <fullName evidence="9">Membrane magnesium transporter</fullName>
    </submittedName>
</protein>
<reference evidence="9 10" key="1">
    <citation type="journal article" date="2021" name="Hortic Res">
        <title>The domestication of Cucurbita argyrosperma as revealed by the genome of its wild relative.</title>
        <authorList>
            <person name="Barrera-Redondo J."/>
            <person name="Sanchez-de la Vega G."/>
            <person name="Aguirre-Liguori J.A."/>
            <person name="Castellanos-Morales G."/>
            <person name="Gutierrez-Guerrero Y.T."/>
            <person name="Aguirre-Dugua X."/>
            <person name="Aguirre-Planter E."/>
            <person name="Tenaillon M.I."/>
            <person name="Lira-Saade R."/>
            <person name="Eguiarte L.E."/>
        </authorList>
    </citation>
    <scope>NUCLEOTIDE SEQUENCE [LARGE SCALE GENOMIC DNA]</scope>
    <source>
        <strain evidence="9">JBR-2021</strain>
    </source>
</reference>
<evidence type="ECO:0000256" key="5">
    <source>
        <dbReference type="ARBA" id="ARBA00022824"/>
    </source>
</evidence>
<evidence type="ECO:0000256" key="8">
    <source>
        <dbReference type="SAM" id="Phobius"/>
    </source>
</evidence>
<evidence type="ECO:0000256" key="1">
    <source>
        <dbReference type="ARBA" id="ARBA00004477"/>
    </source>
</evidence>
<evidence type="ECO:0000256" key="4">
    <source>
        <dbReference type="ARBA" id="ARBA00022692"/>
    </source>
</evidence>
<dbReference type="EMBL" id="JAGKQH010000014">
    <property type="protein sequence ID" value="KAG6580614.1"/>
    <property type="molecule type" value="Genomic_DNA"/>
</dbReference>
<dbReference type="GO" id="GO:0005794">
    <property type="term" value="C:Golgi apparatus"/>
    <property type="evidence" value="ECO:0007669"/>
    <property type="project" value="TreeGrafter"/>
</dbReference>
<name>A0AAV6MEU3_9ROSI</name>
<evidence type="ECO:0000256" key="6">
    <source>
        <dbReference type="ARBA" id="ARBA00022989"/>
    </source>
</evidence>
<comment type="caution">
    <text evidence="9">The sequence shown here is derived from an EMBL/GenBank/DDBJ whole genome shotgun (WGS) entry which is preliminary data.</text>
</comment>
<keyword evidence="10" id="KW-1185">Reference proteome</keyword>
<comment type="subcellular location">
    <subcellularLocation>
        <location evidence="1">Endoplasmic reticulum membrane</location>
        <topology evidence="1">Multi-pass membrane protein</topology>
    </subcellularLocation>
</comment>
<comment type="similarity">
    <text evidence="2">Belongs to the membrane magnesium transporter (TC 1.A.67) family.</text>
</comment>
<dbReference type="InterPro" id="IPR018937">
    <property type="entry name" value="MMgT"/>
</dbReference>
<dbReference type="PANTHER" id="PTHR21181:SF7">
    <property type="entry name" value="ER MEMBRANE PROTEIN COMPLEX SUBUNIT 5"/>
    <property type="match status" value="1"/>
</dbReference>
<evidence type="ECO:0000256" key="7">
    <source>
        <dbReference type="ARBA" id="ARBA00023136"/>
    </source>
</evidence>
<dbReference type="Proteomes" id="UP000685013">
    <property type="component" value="Chromosome 14"/>
</dbReference>
<feature type="non-terminal residue" evidence="9">
    <location>
        <position position="1"/>
    </location>
</feature>
<feature type="transmembrane region" description="Helical" evidence="8">
    <location>
        <begin position="56"/>
        <end position="78"/>
    </location>
</feature>
<dbReference type="GO" id="GO:0072546">
    <property type="term" value="C:EMC complex"/>
    <property type="evidence" value="ECO:0007669"/>
    <property type="project" value="TreeGrafter"/>
</dbReference>
<evidence type="ECO:0000256" key="3">
    <source>
        <dbReference type="ARBA" id="ARBA00011276"/>
    </source>
</evidence>
<keyword evidence="5" id="KW-0256">Endoplasmic reticulum</keyword>
<evidence type="ECO:0000313" key="10">
    <source>
        <dbReference type="Proteomes" id="UP000685013"/>
    </source>
</evidence>
<dbReference type="AlphaFoldDB" id="A0AAV6MEU3"/>
<feature type="transmembrane region" description="Helical" evidence="8">
    <location>
        <begin position="98"/>
        <end position="117"/>
    </location>
</feature>
<dbReference type="Pfam" id="PF10270">
    <property type="entry name" value="MMgT"/>
    <property type="match status" value="1"/>
</dbReference>
<keyword evidence="6 8" id="KW-1133">Transmembrane helix</keyword>
<dbReference type="PANTHER" id="PTHR21181">
    <property type="match status" value="1"/>
</dbReference>
<accession>A0AAV6MEU3</accession>
<evidence type="ECO:0000313" key="9">
    <source>
        <dbReference type="EMBL" id="KAG6580614.1"/>
    </source>
</evidence>
<organism evidence="9 10">
    <name type="scientific">Cucurbita argyrosperma subsp. sororia</name>
    <dbReference type="NCBI Taxonomy" id="37648"/>
    <lineage>
        <taxon>Eukaryota</taxon>
        <taxon>Viridiplantae</taxon>
        <taxon>Streptophyta</taxon>
        <taxon>Embryophyta</taxon>
        <taxon>Tracheophyta</taxon>
        <taxon>Spermatophyta</taxon>
        <taxon>Magnoliopsida</taxon>
        <taxon>eudicotyledons</taxon>
        <taxon>Gunneridae</taxon>
        <taxon>Pentapetalae</taxon>
        <taxon>rosids</taxon>
        <taxon>fabids</taxon>
        <taxon>Cucurbitales</taxon>
        <taxon>Cucurbitaceae</taxon>
        <taxon>Cucurbiteae</taxon>
        <taxon>Cucurbita</taxon>
    </lineage>
</organism>
<keyword evidence="7 8" id="KW-0472">Membrane</keyword>
<comment type="subunit">
    <text evidence="3">Component of the ER membrane protein complex (EMC).</text>
</comment>
<dbReference type="GO" id="GO:0005769">
    <property type="term" value="C:early endosome"/>
    <property type="evidence" value="ECO:0007669"/>
    <property type="project" value="TreeGrafter"/>
</dbReference>